<comment type="caution">
    <text evidence="1">The sequence shown here is derived from an EMBL/GenBank/DDBJ whole genome shotgun (WGS) entry which is preliminary data.</text>
</comment>
<proteinExistence type="predicted"/>
<reference evidence="2" key="1">
    <citation type="journal article" date="2018" name="BMC Genomics">
        <title>Genomic insights into host adaptation between the wheat stripe rust pathogen (Puccinia striiformis f. sp. tritici) and the barley stripe rust pathogen (Puccinia striiformis f. sp. hordei).</title>
        <authorList>
            <person name="Xia C."/>
            <person name="Wang M."/>
            <person name="Yin C."/>
            <person name="Cornejo O.E."/>
            <person name="Hulbert S.H."/>
            <person name="Chen X."/>
        </authorList>
    </citation>
    <scope>NUCLEOTIDE SEQUENCE [LARGE SCALE GENOMIC DNA]</scope>
    <source>
        <strain evidence="2">93-210</strain>
    </source>
</reference>
<name>A0ACC0EBH3_9BASI</name>
<sequence>MNSHPTRIKIISSAAAAAAASSPNQNNSNNSLKRKTSNEPATTTTKKITLRLRPPPPPQQQQPSSSSSSSSPLPPNSLDQINQIRSYGLQLWHQIVNSTDQNGRPRAIAFMDLPSAVDYPDYYQFIKHPMALNPIKSKLESDHDPYLSLDKLLSDLKLVFSNAKKYNVEQSGIYKDAQALMKIVRKDPFASVKEDGQQNQSEIAEPKQKKLKIKLRPSQAAHQISPTTAPTNGIDPTPTTLVIPPTPIEPASQNGKLAQVQAQPPPTAPSVAAGTRVQTDSQPAPPQVASRPKTPSGGQLPSMSSEEINRIQAELKVQTEARNRAQEESKQKQREEQLRLQEESRKAEAARQFQLRQQAQTRQLELRQQAEAQQASSRTQATRVQPQSQQSGTSVSTQIPVQAAVRSPARIQVQRQLQSPSRLDSAQSLLPTSPTTNRVAQTRTSPRGLTRPTTPTPSSYPPRISSPSPSSKPKSNLNLNKLKLWIRTLIENLEGLTDRTGRPFIEEFKTLPDKNRWKSYYAVIPDPIAFDNIHTRNNRTGYKDFTSFFDDVSRVFRNAQHFNEDGSMVWNDSKVLENKFAELIRRPPQELCEYVLPYLQNKTKVDSSSGPINGQRKSPGKEGPTSSVGPSSTLAAPVAVPGLRRSSRSPSRPPSAIGSPVTRASRAVSPLPRRAAPPLGPPKKLPSLPSSSTVDNSSIAAPTRPVSRLSNDISPALISISNPMNSLANKFAIGLKVRSMNVIPVKSSDGYPPMINRFRIISRPKTMETLKIKNRRVFQHCFTVPKTSETIIIESELNKSWPNTRQLRSSSIGLIKVKIDQIRVRGIPERLTNYQQQQQTTNGNGGNENNGGGGGLVFTEVKLTDGLNLIEFNVTGKPDANKNDLGSSLSSVPVNGVTPINGTTTSTISSIPVLPATQSSLVSAATTAATTNSGEGNGSFVKEFYRLFIYR</sequence>
<dbReference type="EMBL" id="CM045872">
    <property type="protein sequence ID" value="KAI7949391.1"/>
    <property type="molecule type" value="Genomic_DNA"/>
</dbReference>
<accession>A0ACC0EBH3</accession>
<gene>
    <name evidence="1" type="ORF">MJO28_008212</name>
</gene>
<evidence type="ECO:0000313" key="1">
    <source>
        <dbReference type="EMBL" id="KAI7949391.1"/>
    </source>
</evidence>
<keyword evidence="2" id="KW-1185">Reference proteome</keyword>
<dbReference type="Proteomes" id="UP001060170">
    <property type="component" value="Chromosome 8"/>
</dbReference>
<reference evidence="2" key="2">
    <citation type="journal article" date="2018" name="Mol. Plant Microbe Interact.">
        <title>Genome sequence resources for the wheat stripe rust pathogen (Puccinia striiformis f. sp. tritici) and the barley stripe rust pathogen (Puccinia striiformis f. sp. hordei).</title>
        <authorList>
            <person name="Xia C."/>
            <person name="Wang M."/>
            <person name="Yin C."/>
            <person name="Cornejo O.E."/>
            <person name="Hulbert S.H."/>
            <person name="Chen X."/>
        </authorList>
    </citation>
    <scope>NUCLEOTIDE SEQUENCE [LARGE SCALE GENOMIC DNA]</scope>
    <source>
        <strain evidence="2">93-210</strain>
    </source>
</reference>
<reference evidence="1 2" key="3">
    <citation type="journal article" date="2022" name="Microbiol. Spectr.">
        <title>Folding features and dynamics of 3D genome architecture in plant fungal pathogens.</title>
        <authorList>
            <person name="Xia C."/>
        </authorList>
    </citation>
    <scope>NUCLEOTIDE SEQUENCE [LARGE SCALE GENOMIC DNA]</scope>
    <source>
        <strain evidence="1 2">93-210</strain>
    </source>
</reference>
<evidence type="ECO:0000313" key="2">
    <source>
        <dbReference type="Proteomes" id="UP001060170"/>
    </source>
</evidence>
<protein>
    <submittedName>
        <fullName evidence="1">Uncharacterized protein</fullName>
    </submittedName>
</protein>
<organism evidence="1 2">
    <name type="scientific">Puccinia striiformis f. sp. tritici</name>
    <dbReference type="NCBI Taxonomy" id="168172"/>
    <lineage>
        <taxon>Eukaryota</taxon>
        <taxon>Fungi</taxon>
        <taxon>Dikarya</taxon>
        <taxon>Basidiomycota</taxon>
        <taxon>Pucciniomycotina</taxon>
        <taxon>Pucciniomycetes</taxon>
        <taxon>Pucciniales</taxon>
        <taxon>Pucciniaceae</taxon>
        <taxon>Puccinia</taxon>
    </lineage>
</organism>